<name>A0A1C3UJJ6_9HYPH</name>
<dbReference type="OrthoDB" id="7210594at2"/>
<proteinExistence type="predicted"/>
<dbReference type="InterPro" id="IPR027417">
    <property type="entry name" value="P-loop_NTPase"/>
</dbReference>
<dbReference type="InterPro" id="IPR052922">
    <property type="entry name" value="Cytidylate_Kinase-2"/>
</dbReference>
<keyword evidence="1" id="KW-0418">Kinase</keyword>
<keyword evidence="1" id="KW-0808">Transferase</keyword>
<dbReference type="EMBL" id="FMAF01000002">
    <property type="protein sequence ID" value="SCB15663.1"/>
    <property type="molecule type" value="Genomic_DNA"/>
</dbReference>
<dbReference type="SUPFAM" id="SSF52540">
    <property type="entry name" value="P-loop containing nucleoside triphosphate hydrolases"/>
    <property type="match status" value="1"/>
</dbReference>
<dbReference type="AlphaFoldDB" id="A0A1C3UJJ6"/>
<dbReference type="Proteomes" id="UP000199205">
    <property type="component" value="Unassembled WGS sequence"/>
</dbReference>
<dbReference type="Gene3D" id="3.40.50.300">
    <property type="entry name" value="P-loop containing nucleotide triphosphate hydrolases"/>
    <property type="match status" value="1"/>
</dbReference>
<accession>A0A1C3UJJ6</accession>
<dbReference type="PANTHER" id="PTHR37816:SF3">
    <property type="entry name" value="MODULATES DNA TOPOLOGY"/>
    <property type="match status" value="1"/>
</dbReference>
<sequence>MTRVMVIGNAGGGKSTMCKALSSSHALPHLAIDKIQWKPNWVEASQSEFAASHDAWLSQDRWLIDGYGSWESVQRRMNMADTIVFVDHPIWVHYWWAAKRQVKSLFLGRADGPDGCPMFPVTIRLFKMMWWLHREMRPKLLAAIEIHRGRARIIHIRSPKELAEFAANPR</sequence>
<gene>
    <name evidence="1" type="ORF">GA0061101_102511</name>
</gene>
<dbReference type="GO" id="GO:0016301">
    <property type="term" value="F:kinase activity"/>
    <property type="evidence" value="ECO:0007669"/>
    <property type="project" value="UniProtKB-KW"/>
</dbReference>
<dbReference type="RefSeq" id="WP_037196733.1">
    <property type="nucleotide sequence ID" value="NZ_FMAF01000002.1"/>
</dbReference>
<reference evidence="1 2" key="1">
    <citation type="submission" date="2016-08" db="EMBL/GenBank/DDBJ databases">
        <authorList>
            <person name="Seilhamer J.J."/>
        </authorList>
    </citation>
    <scope>NUCLEOTIDE SEQUENCE [LARGE SCALE GENOMIC DNA]</scope>
    <source>
        <strain evidence="1 2">P1-7</strain>
    </source>
</reference>
<evidence type="ECO:0000313" key="2">
    <source>
        <dbReference type="Proteomes" id="UP000199205"/>
    </source>
</evidence>
<evidence type="ECO:0000313" key="1">
    <source>
        <dbReference type="EMBL" id="SCB15663.1"/>
    </source>
</evidence>
<protein>
    <submittedName>
        <fullName evidence="1">Adenylate kinase</fullName>
    </submittedName>
</protein>
<dbReference type="PANTHER" id="PTHR37816">
    <property type="entry name" value="YALI0E33011P"/>
    <property type="match status" value="1"/>
</dbReference>
<organism evidence="1 2">
    <name type="scientific">Rhizobium lusitanum</name>
    <dbReference type="NCBI Taxonomy" id="293958"/>
    <lineage>
        <taxon>Bacteria</taxon>
        <taxon>Pseudomonadati</taxon>
        <taxon>Pseudomonadota</taxon>
        <taxon>Alphaproteobacteria</taxon>
        <taxon>Hyphomicrobiales</taxon>
        <taxon>Rhizobiaceae</taxon>
        <taxon>Rhizobium/Agrobacterium group</taxon>
        <taxon>Rhizobium</taxon>
    </lineage>
</organism>